<protein>
    <recommendedName>
        <fullName evidence="3">Increased recombination centers protein 6</fullName>
    </recommendedName>
</protein>
<dbReference type="PANTHER" id="PTHR28043">
    <property type="entry name" value="INCREASED RECOMBINATION CENTERS PROTEIN 6"/>
    <property type="match status" value="1"/>
</dbReference>
<accession>A0A6A6B4K3</accession>
<reference evidence="1" key="1">
    <citation type="journal article" date="2020" name="Stud. Mycol.">
        <title>101 Dothideomycetes genomes: a test case for predicting lifestyles and emergence of pathogens.</title>
        <authorList>
            <person name="Haridas S."/>
            <person name="Albert R."/>
            <person name="Binder M."/>
            <person name="Bloem J."/>
            <person name="Labutti K."/>
            <person name="Salamov A."/>
            <person name="Andreopoulos B."/>
            <person name="Baker S."/>
            <person name="Barry K."/>
            <person name="Bills G."/>
            <person name="Bluhm B."/>
            <person name="Cannon C."/>
            <person name="Castanera R."/>
            <person name="Culley D."/>
            <person name="Daum C."/>
            <person name="Ezra D."/>
            <person name="Gonzalez J."/>
            <person name="Henrissat B."/>
            <person name="Kuo A."/>
            <person name="Liang C."/>
            <person name="Lipzen A."/>
            <person name="Lutzoni F."/>
            <person name="Magnuson J."/>
            <person name="Mondo S."/>
            <person name="Nolan M."/>
            <person name="Ohm R."/>
            <person name="Pangilinan J."/>
            <person name="Park H.-J."/>
            <person name="Ramirez L."/>
            <person name="Alfaro M."/>
            <person name="Sun H."/>
            <person name="Tritt A."/>
            <person name="Yoshinaga Y."/>
            <person name="Zwiers L.-H."/>
            <person name="Turgeon B."/>
            <person name="Goodwin S."/>
            <person name="Spatafora J."/>
            <person name="Crous P."/>
            <person name="Grigoriev I."/>
        </authorList>
    </citation>
    <scope>NUCLEOTIDE SEQUENCE</scope>
    <source>
        <strain evidence="1">CBS 121167</strain>
    </source>
</reference>
<dbReference type="OrthoDB" id="10261384at2759"/>
<dbReference type="AlphaFoldDB" id="A0A6A6B4K3"/>
<evidence type="ECO:0008006" key="3">
    <source>
        <dbReference type="Google" id="ProtNLM"/>
    </source>
</evidence>
<dbReference type="EMBL" id="ML995495">
    <property type="protein sequence ID" value="KAF2138776.1"/>
    <property type="molecule type" value="Genomic_DNA"/>
</dbReference>
<dbReference type="Pfam" id="PF10199">
    <property type="entry name" value="Adaptin_binding"/>
    <property type="match status" value="1"/>
</dbReference>
<dbReference type="Proteomes" id="UP000799438">
    <property type="component" value="Unassembled WGS sequence"/>
</dbReference>
<name>A0A6A6B4K3_9PEZI</name>
<organism evidence="1 2">
    <name type="scientific">Aplosporella prunicola CBS 121167</name>
    <dbReference type="NCBI Taxonomy" id="1176127"/>
    <lineage>
        <taxon>Eukaryota</taxon>
        <taxon>Fungi</taxon>
        <taxon>Dikarya</taxon>
        <taxon>Ascomycota</taxon>
        <taxon>Pezizomycotina</taxon>
        <taxon>Dothideomycetes</taxon>
        <taxon>Dothideomycetes incertae sedis</taxon>
        <taxon>Botryosphaeriales</taxon>
        <taxon>Aplosporellaceae</taxon>
        <taxon>Aplosporella</taxon>
    </lineage>
</organism>
<dbReference type="GeneID" id="54296776"/>
<evidence type="ECO:0000313" key="1">
    <source>
        <dbReference type="EMBL" id="KAF2138776.1"/>
    </source>
</evidence>
<dbReference type="GO" id="GO:0030674">
    <property type="term" value="F:protein-macromolecule adaptor activity"/>
    <property type="evidence" value="ECO:0007669"/>
    <property type="project" value="TreeGrafter"/>
</dbReference>
<dbReference type="RefSeq" id="XP_033394489.1">
    <property type="nucleotide sequence ID" value="XM_033539280.1"/>
</dbReference>
<dbReference type="GO" id="GO:0016192">
    <property type="term" value="P:vesicle-mediated transport"/>
    <property type="evidence" value="ECO:0007669"/>
    <property type="project" value="InterPro"/>
</dbReference>
<keyword evidence="2" id="KW-1185">Reference proteome</keyword>
<sequence>MEITNPRRILCIGAPDSGVLTLLKELTGSAPTPNNDSTAGLSHTWSLKTAYYSATLPIWIDEMQSPTEWGLQFASEEAHEVVRALGAWVFCFRKPARAAELAAIKASLAAIEGAIAAAYGSSSAWDGVCVAVATAQGMSASADAVLAPEEWEDVCRERGFEFVDAEARGKNEFGEVVGLARVREALEANDWEGETELDAEFEGLDDFGDDEGEGDWLGSFAAEEAEMNMELMGMKTAVNGGEEAQSADEDDGGADDVEELQRMMGKMLAIKEQAAGLPEEQRKKFAAKAVNDLMKSN</sequence>
<dbReference type="InterPro" id="IPR034627">
    <property type="entry name" value="Irc6"/>
</dbReference>
<dbReference type="Gene3D" id="3.40.50.11960">
    <property type="match status" value="1"/>
</dbReference>
<gene>
    <name evidence="1" type="ORF">K452DRAFT_276542</name>
</gene>
<evidence type="ECO:0000313" key="2">
    <source>
        <dbReference type="Proteomes" id="UP000799438"/>
    </source>
</evidence>
<proteinExistence type="predicted"/>
<dbReference type="PANTHER" id="PTHR28043:SF1">
    <property type="entry name" value="INCREASED RECOMBINATION CENTERS PROTEIN 6"/>
    <property type="match status" value="1"/>
</dbReference>